<name>A0A9D2P7E3_9FIRM</name>
<evidence type="ECO:0000313" key="2">
    <source>
        <dbReference type="EMBL" id="HJC44857.1"/>
    </source>
</evidence>
<evidence type="ECO:0000256" key="1">
    <source>
        <dbReference type="SAM" id="Phobius"/>
    </source>
</evidence>
<protein>
    <submittedName>
        <fullName evidence="2">Uncharacterized protein</fullName>
    </submittedName>
</protein>
<dbReference type="Proteomes" id="UP000823906">
    <property type="component" value="Unassembled WGS sequence"/>
</dbReference>
<feature type="transmembrane region" description="Helical" evidence="1">
    <location>
        <begin position="45"/>
        <end position="67"/>
    </location>
</feature>
<proteinExistence type="predicted"/>
<keyword evidence="1" id="KW-0812">Transmembrane</keyword>
<keyword evidence="1" id="KW-0472">Membrane</keyword>
<dbReference type="EMBL" id="DWWN01000013">
    <property type="protein sequence ID" value="HJC44857.1"/>
    <property type="molecule type" value="Genomic_DNA"/>
</dbReference>
<reference evidence="2" key="2">
    <citation type="submission" date="2021-04" db="EMBL/GenBank/DDBJ databases">
        <authorList>
            <person name="Gilroy R."/>
        </authorList>
    </citation>
    <scope>NUCLEOTIDE SEQUENCE</scope>
    <source>
        <strain evidence="2">ChiSjej5B23-2810</strain>
    </source>
</reference>
<feature type="transmembrane region" description="Helical" evidence="1">
    <location>
        <begin position="110"/>
        <end position="129"/>
    </location>
</feature>
<accession>A0A9D2P7E3</accession>
<organism evidence="2 3">
    <name type="scientific">Candidatus Faecalibacterium faecigallinarum</name>
    <dbReference type="NCBI Taxonomy" id="2838577"/>
    <lineage>
        <taxon>Bacteria</taxon>
        <taxon>Bacillati</taxon>
        <taxon>Bacillota</taxon>
        <taxon>Clostridia</taxon>
        <taxon>Eubacteriales</taxon>
        <taxon>Oscillospiraceae</taxon>
        <taxon>Faecalibacterium</taxon>
    </lineage>
</organism>
<keyword evidence="1" id="KW-1133">Transmembrane helix</keyword>
<reference evidence="2" key="1">
    <citation type="journal article" date="2021" name="PeerJ">
        <title>Extensive microbial diversity within the chicken gut microbiome revealed by metagenomics and culture.</title>
        <authorList>
            <person name="Gilroy R."/>
            <person name="Ravi A."/>
            <person name="Getino M."/>
            <person name="Pursley I."/>
            <person name="Horton D.L."/>
            <person name="Alikhan N.F."/>
            <person name="Baker D."/>
            <person name="Gharbi K."/>
            <person name="Hall N."/>
            <person name="Watson M."/>
            <person name="Adriaenssens E.M."/>
            <person name="Foster-Nyarko E."/>
            <person name="Jarju S."/>
            <person name="Secka A."/>
            <person name="Antonio M."/>
            <person name="Oren A."/>
            <person name="Chaudhuri R.R."/>
            <person name="La Ragione R."/>
            <person name="Hildebrand F."/>
            <person name="Pallen M.J."/>
        </authorList>
    </citation>
    <scope>NUCLEOTIDE SEQUENCE</scope>
    <source>
        <strain evidence="2">ChiSjej5B23-2810</strain>
    </source>
</reference>
<evidence type="ECO:0000313" key="3">
    <source>
        <dbReference type="Proteomes" id="UP000823906"/>
    </source>
</evidence>
<gene>
    <name evidence="2" type="ORF">H9703_01755</name>
</gene>
<dbReference type="AlphaFoldDB" id="A0A9D2P7E3"/>
<sequence>MKDTIRYPEHFAPIAEEEMVYLDGGNVLDNVGNAIDGAVDTATSALNVLGIVATVVGVCVLGSSYIWGIRQADAWLDNNAEGNIFTILGRAIDDLGADMSQSLSHFTRDLVATITVVGLWPLSIPLLILG</sequence>
<comment type="caution">
    <text evidence="2">The sequence shown here is derived from an EMBL/GenBank/DDBJ whole genome shotgun (WGS) entry which is preliminary data.</text>
</comment>